<dbReference type="EMBL" id="JABEXW010000268">
    <property type="protein sequence ID" value="KAF4966829.1"/>
    <property type="molecule type" value="Genomic_DNA"/>
</dbReference>
<dbReference type="CDD" id="cd14688">
    <property type="entry name" value="bZIP_YAP"/>
    <property type="match status" value="1"/>
</dbReference>
<reference evidence="4" key="1">
    <citation type="journal article" date="2020" name="BMC Genomics">
        <title>Correction to: Identification and distribution of gene clusters required for synthesis of sphingolipid metabolism inhibitors in diverse species of the filamentous fungus Fusarium.</title>
        <authorList>
            <person name="Kim H.S."/>
            <person name="Lohmar J.M."/>
            <person name="Busman M."/>
            <person name="Brown D.W."/>
            <person name="Naumann T.A."/>
            <person name="Divon H.H."/>
            <person name="Lysoe E."/>
            <person name="Uhlig S."/>
            <person name="Proctor R.H."/>
        </authorList>
    </citation>
    <scope>NUCLEOTIDE SEQUENCE</scope>
    <source>
        <strain evidence="4">NRRL 20472</strain>
    </source>
</reference>
<sequence>MPLQDNSNSPELTGSQAGKSRRERNREAQQQFRKRRQATEAARLQRLKRLEGVIEKMSTVMVDFADKMLQEDVLQRNPALTTDVQDVITNVLALANEVGDSEERDAPESESPPGTSPENKDDTSKRRKTGSTVNTSGLYSTPTDLPFRLGQDDTAFITQAPSEYTQAINNPPIAYAATIPDAAACAQLAFIPPSSLPPSLGPILWSTSKPLSPNSFSYKLTQSCFNVGFLVLNKSPNSPLPFSEENRMFGSTLRFRERNEMMLKIQWLLGPGKREFVHAAELPWGGRWWHQEFSGEELSSASHVVNNSPQEFMSVVGIEKQLVALGARMVDRDTIELEIGSPVNQEAPEQRQPESWSFVNFFPPEVSQPKSSSMTIRCDESQPCAACARHGVPCVFPEPSDAASLPRGPPTDKTDTQKGIPQKSSNADSWISPAVSPDPLPYLAKFVTGQESIEQSTWLTDLELMHQFSTSTYLTLPRADELQQIWQIELPKLALSHVYLLHQVLSVSAFHLASLNPDRPDFSICASQHQNKAIKGLRSAVASITEESCVEIFLASSLLSIGAFAGIRSHNACPQPRIDDLLDVFVLIRGMSDILDRYQSTLNRSRIANLFVRGSQAESTPLLTAIYDRRDMPKLDSIGDHLD</sequence>
<evidence type="ECO:0000256" key="1">
    <source>
        <dbReference type="ARBA" id="ARBA00023242"/>
    </source>
</evidence>
<dbReference type="InterPro" id="IPR001138">
    <property type="entry name" value="Zn2Cys6_DnaBD"/>
</dbReference>
<dbReference type="Pfam" id="PF00172">
    <property type="entry name" value="Zn_clus"/>
    <property type="match status" value="1"/>
</dbReference>
<gene>
    <name evidence="4" type="ORF">FSARC_5544</name>
</gene>
<dbReference type="Proteomes" id="UP000622797">
    <property type="component" value="Unassembled WGS sequence"/>
</dbReference>
<feature type="region of interest" description="Disordered" evidence="2">
    <location>
        <begin position="399"/>
        <end position="431"/>
    </location>
</feature>
<dbReference type="OrthoDB" id="3555317at2759"/>
<dbReference type="GO" id="GO:0008270">
    <property type="term" value="F:zinc ion binding"/>
    <property type="evidence" value="ECO:0007669"/>
    <property type="project" value="InterPro"/>
</dbReference>
<dbReference type="AlphaFoldDB" id="A0A8H4XAB5"/>
<evidence type="ECO:0000256" key="2">
    <source>
        <dbReference type="SAM" id="MobiDB-lite"/>
    </source>
</evidence>
<feature type="compositionally biased region" description="Polar residues" evidence="2">
    <location>
        <begin position="417"/>
        <end position="429"/>
    </location>
</feature>
<feature type="compositionally biased region" description="Polar residues" evidence="2">
    <location>
        <begin position="1"/>
        <end position="18"/>
    </location>
</feature>
<keyword evidence="5" id="KW-1185">Reference proteome</keyword>
<dbReference type="InterPro" id="IPR021858">
    <property type="entry name" value="Fun_TF"/>
</dbReference>
<dbReference type="InterPro" id="IPR053157">
    <property type="entry name" value="Sterol_Uptake_Regulator"/>
</dbReference>
<evidence type="ECO:0000313" key="5">
    <source>
        <dbReference type="Proteomes" id="UP000622797"/>
    </source>
</evidence>
<proteinExistence type="predicted"/>
<keyword evidence="1" id="KW-0539">Nucleus</keyword>
<organism evidence="4 5">
    <name type="scientific">Fusarium sarcochroum</name>
    <dbReference type="NCBI Taxonomy" id="1208366"/>
    <lineage>
        <taxon>Eukaryota</taxon>
        <taxon>Fungi</taxon>
        <taxon>Dikarya</taxon>
        <taxon>Ascomycota</taxon>
        <taxon>Pezizomycotina</taxon>
        <taxon>Sordariomycetes</taxon>
        <taxon>Hypocreomycetidae</taxon>
        <taxon>Hypocreales</taxon>
        <taxon>Nectriaceae</taxon>
        <taxon>Fusarium</taxon>
        <taxon>Fusarium lateritium species complex</taxon>
    </lineage>
</organism>
<dbReference type="PANTHER" id="PTHR47784">
    <property type="entry name" value="STEROL UPTAKE CONTROL PROTEIN 2"/>
    <property type="match status" value="1"/>
</dbReference>
<feature type="compositionally biased region" description="Polar residues" evidence="2">
    <location>
        <begin position="130"/>
        <end position="143"/>
    </location>
</feature>
<dbReference type="Gene3D" id="4.10.240.10">
    <property type="entry name" value="Zn(2)-C6 fungal-type DNA-binding domain"/>
    <property type="match status" value="1"/>
</dbReference>
<evidence type="ECO:0000313" key="4">
    <source>
        <dbReference type="EMBL" id="KAF4966829.1"/>
    </source>
</evidence>
<evidence type="ECO:0000259" key="3">
    <source>
        <dbReference type="PROSITE" id="PS00036"/>
    </source>
</evidence>
<dbReference type="PROSITE" id="PS00036">
    <property type="entry name" value="BZIP_BASIC"/>
    <property type="match status" value="1"/>
</dbReference>
<dbReference type="PANTHER" id="PTHR47784:SF5">
    <property type="entry name" value="STEROL UPTAKE CONTROL PROTEIN 2"/>
    <property type="match status" value="1"/>
</dbReference>
<reference evidence="4" key="2">
    <citation type="submission" date="2020-05" db="EMBL/GenBank/DDBJ databases">
        <authorList>
            <person name="Kim H.-S."/>
            <person name="Proctor R.H."/>
            <person name="Brown D.W."/>
        </authorList>
    </citation>
    <scope>NUCLEOTIDE SEQUENCE</scope>
    <source>
        <strain evidence="4">NRRL 20472</strain>
    </source>
</reference>
<dbReference type="Pfam" id="PF11951">
    <property type="entry name" value="Fungal_trans_2"/>
    <property type="match status" value="1"/>
</dbReference>
<comment type="caution">
    <text evidence="4">The sequence shown here is derived from an EMBL/GenBank/DDBJ whole genome shotgun (WGS) entry which is preliminary data.</text>
</comment>
<feature type="region of interest" description="Disordered" evidence="2">
    <location>
        <begin position="96"/>
        <end position="145"/>
    </location>
</feature>
<dbReference type="GO" id="GO:0001228">
    <property type="term" value="F:DNA-binding transcription activator activity, RNA polymerase II-specific"/>
    <property type="evidence" value="ECO:0007669"/>
    <property type="project" value="TreeGrafter"/>
</dbReference>
<dbReference type="InterPro" id="IPR004827">
    <property type="entry name" value="bZIP"/>
</dbReference>
<protein>
    <recommendedName>
        <fullName evidence="3">BZIP domain-containing protein</fullName>
    </recommendedName>
</protein>
<feature type="region of interest" description="Disordered" evidence="2">
    <location>
        <begin position="1"/>
        <end position="40"/>
    </location>
</feature>
<accession>A0A8H4XAB5</accession>
<name>A0A8H4XAB5_9HYPO</name>
<feature type="domain" description="BZIP" evidence="3">
    <location>
        <begin position="21"/>
        <end position="35"/>
    </location>
</feature>
<dbReference type="InterPro" id="IPR036864">
    <property type="entry name" value="Zn2-C6_fun-type_DNA-bd_sf"/>
</dbReference>
<dbReference type="CDD" id="cd00067">
    <property type="entry name" value="GAL4"/>
    <property type="match status" value="1"/>
</dbReference>